<feature type="compositionally biased region" description="Polar residues" evidence="1">
    <location>
        <begin position="25"/>
        <end position="56"/>
    </location>
</feature>
<evidence type="ECO:0000313" key="2">
    <source>
        <dbReference type="EMBL" id="AIE92251.1"/>
    </source>
</evidence>
<name>A0A075FRY9_9EURY</name>
<protein>
    <submittedName>
        <fullName evidence="2">Uncharacterized protein</fullName>
    </submittedName>
</protein>
<dbReference type="EMBL" id="KF900360">
    <property type="protein sequence ID" value="AIE92251.1"/>
    <property type="molecule type" value="Genomic_DNA"/>
</dbReference>
<organism evidence="2">
    <name type="scientific">uncultured marine group II/III euryarchaeote AD1000_20_C05</name>
    <dbReference type="NCBI Taxonomy" id="1457735"/>
    <lineage>
        <taxon>Archaea</taxon>
        <taxon>Methanobacteriati</taxon>
        <taxon>Methanobacteriota</taxon>
        <taxon>environmental samples</taxon>
    </lineage>
</organism>
<evidence type="ECO:0000256" key="1">
    <source>
        <dbReference type="SAM" id="MobiDB-lite"/>
    </source>
</evidence>
<sequence>MSLPCELSHLSDLLDRLDTDQRDQNSGPARSLVPSSATALAPFSQNSKAVRWSSGSGHAHPGQSKPSKRFTLDRLETDFSAPILLRPCDMVENTAGIPAATRLGGETFGAPDFTGVLASTSLLTHSGRWSITSGSR</sequence>
<accession>A0A075FRY9</accession>
<feature type="region of interest" description="Disordered" evidence="1">
    <location>
        <begin position="19"/>
        <end position="71"/>
    </location>
</feature>
<dbReference type="AlphaFoldDB" id="A0A075FRY9"/>
<proteinExistence type="predicted"/>
<reference evidence="2" key="1">
    <citation type="journal article" date="2014" name="Genome Biol. Evol.">
        <title>Pangenome evidence for extensive interdomain horizontal transfer affecting lineage core and shell genes in uncultured planktonic thaumarchaeota and euryarchaeota.</title>
        <authorList>
            <person name="Deschamps P."/>
            <person name="Zivanovic Y."/>
            <person name="Moreira D."/>
            <person name="Rodriguez-Valera F."/>
            <person name="Lopez-Garcia P."/>
        </authorList>
    </citation>
    <scope>NUCLEOTIDE SEQUENCE</scope>
</reference>